<dbReference type="EMBL" id="JADXDR010000069">
    <property type="protein sequence ID" value="KAI7840913.1"/>
    <property type="molecule type" value="Genomic_DNA"/>
</dbReference>
<proteinExistence type="inferred from homology"/>
<comment type="catalytic activity">
    <reaction evidence="8">
        <text>arsenic triglutathione + 3 [thioredoxin]-dithiol + 3 S-adenosyl-L-methionine = trimethylarsine + 3 [thioredoxin]-disulfide + 3 glutathione + 3 S-adenosyl-L-homocysteine + 3 H(+)</text>
        <dbReference type="Rhea" id="RHEA:69432"/>
        <dbReference type="Rhea" id="RHEA-COMP:10698"/>
        <dbReference type="Rhea" id="RHEA-COMP:10700"/>
        <dbReference type="ChEBI" id="CHEBI:15378"/>
        <dbReference type="ChEBI" id="CHEBI:27130"/>
        <dbReference type="ChEBI" id="CHEBI:29950"/>
        <dbReference type="ChEBI" id="CHEBI:50058"/>
        <dbReference type="ChEBI" id="CHEBI:57856"/>
        <dbReference type="ChEBI" id="CHEBI:57925"/>
        <dbReference type="ChEBI" id="CHEBI:59789"/>
        <dbReference type="ChEBI" id="CHEBI:183640"/>
        <dbReference type="EC" id="2.1.1.137"/>
    </reaction>
</comment>
<dbReference type="Proteomes" id="UP001205105">
    <property type="component" value="Unassembled WGS sequence"/>
</dbReference>
<dbReference type="SUPFAM" id="SSF53335">
    <property type="entry name" value="S-adenosyl-L-methionine-dependent methyltransferases"/>
    <property type="match status" value="1"/>
</dbReference>
<keyword evidence="1" id="KW-0808">Transferase</keyword>
<dbReference type="Gene3D" id="3.40.5.100">
    <property type="match status" value="1"/>
</dbReference>
<keyword evidence="11" id="KW-1185">Reference proteome</keyword>
<gene>
    <name evidence="10" type="ORF">COHA_005345</name>
</gene>
<dbReference type="InterPro" id="IPR026669">
    <property type="entry name" value="Arsenite_MeTrfase-like"/>
</dbReference>
<evidence type="ECO:0000259" key="9">
    <source>
        <dbReference type="Pfam" id="PF13847"/>
    </source>
</evidence>
<dbReference type="InterPro" id="IPR025714">
    <property type="entry name" value="Methyltranfer_dom"/>
</dbReference>
<dbReference type="PANTHER" id="PTHR43675:SF8">
    <property type="entry name" value="ARSENITE METHYLTRANSFERASE"/>
    <property type="match status" value="1"/>
</dbReference>
<accession>A0AAD5DQX9</accession>
<protein>
    <recommendedName>
        <fullName evidence="5">Arsenite methyltransferase</fullName>
        <ecNumber evidence="4">2.1.1.137</ecNumber>
    </recommendedName>
</protein>
<reference evidence="10" key="1">
    <citation type="submission" date="2020-11" db="EMBL/GenBank/DDBJ databases">
        <title>Chlorella ohadii genome sequencing and assembly.</title>
        <authorList>
            <person name="Murik O."/>
            <person name="Treves H."/>
            <person name="Kedem I."/>
            <person name="Shotland Y."/>
            <person name="Kaplan A."/>
        </authorList>
    </citation>
    <scope>NUCLEOTIDE SEQUENCE</scope>
    <source>
        <strain evidence="10">1</strain>
    </source>
</reference>
<evidence type="ECO:0000313" key="11">
    <source>
        <dbReference type="Proteomes" id="UP001205105"/>
    </source>
</evidence>
<comment type="similarity">
    <text evidence="3">Belongs to the methyltransferase superfamily. Arsenite methyltransferase family.</text>
</comment>
<comment type="catalytic activity">
    <reaction evidence="6">
        <text>arsenic triglutathione + [thioredoxin]-dithiol + S-adenosyl-L-methionine + 2 H2O = methylarsonous acid + [thioredoxin]-disulfide + 3 glutathione + S-adenosyl-L-homocysteine + H(+)</text>
        <dbReference type="Rhea" id="RHEA:69460"/>
        <dbReference type="Rhea" id="RHEA-COMP:10698"/>
        <dbReference type="Rhea" id="RHEA-COMP:10700"/>
        <dbReference type="ChEBI" id="CHEBI:15377"/>
        <dbReference type="ChEBI" id="CHEBI:15378"/>
        <dbReference type="ChEBI" id="CHEBI:17826"/>
        <dbReference type="ChEBI" id="CHEBI:29950"/>
        <dbReference type="ChEBI" id="CHEBI:50058"/>
        <dbReference type="ChEBI" id="CHEBI:57856"/>
        <dbReference type="ChEBI" id="CHEBI:57925"/>
        <dbReference type="ChEBI" id="CHEBI:59789"/>
        <dbReference type="ChEBI" id="CHEBI:183640"/>
        <dbReference type="EC" id="2.1.1.137"/>
    </reaction>
</comment>
<evidence type="ECO:0000256" key="8">
    <source>
        <dbReference type="ARBA" id="ARBA00048428"/>
    </source>
</evidence>
<evidence type="ECO:0000313" key="10">
    <source>
        <dbReference type="EMBL" id="KAI7840913.1"/>
    </source>
</evidence>
<dbReference type="CDD" id="cd02440">
    <property type="entry name" value="AdoMet_MTases"/>
    <property type="match status" value="1"/>
</dbReference>
<dbReference type="GO" id="GO:0030791">
    <property type="term" value="F:arsenite methyltransferase activity"/>
    <property type="evidence" value="ECO:0007669"/>
    <property type="project" value="UniProtKB-EC"/>
</dbReference>
<sequence length="391" mass="40890">MSCCAPKSTAPIGAAAAASAAADSAPTTGIQMGDDAAVKASVQNYYGEVLATSEDLKTSACCTAVAPPPLVRQALAKVPDEVLSKYYGCGSPLPMGIEGLRVLDLGSGSGRDCYVASALVGQQGSVTGVDMTPAQLAVARKHAEQYCTQALGYSAPNMRFVEGQIEDLKAAGIADSSVDLVISNCVINLSPDKAAVLREVHRVLAEGGEMYFSDVYADRRLPDQVRKHPVLLGECLGGALYVQDFIRLCRAAGFQDPRALSTSEIEVRDPELQALLGEARFFSITYRLFKLAGVETTCEDYGQACKYKGTIPGHPHSYALDDHHTFAAGKWYEVCGSTAAMVGDSWLGKHFEVIGDRSRHFGLFQCGPAPAAAAASSSAGGGSCAPGGGCC</sequence>
<feature type="domain" description="Methyltransferase" evidence="9">
    <location>
        <begin position="99"/>
        <end position="252"/>
    </location>
</feature>
<evidence type="ECO:0000256" key="5">
    <source>
        <dbReference type="ARBA" id="ARBA00034545"/>
    </source>
</evidence>
<dbReference type="InterPro" id="IPR029063">
    <property type="entry name" value="SAM-dependent_MTases_sf"/>
</dbReference>
<evidence type="ECO:0000256" key="1">
    <source>
        <dbReference type="ARBA" id="ARBA00022679"/>
    </source>
</evidence>
<dbReference type="Pfam" id="PF13847">
    <property type="entry name" value="Methyltransf_31"/>
    <property type="match status" value="1"/>
</dbReference>
<organism evidence="10 11">
    <name type="scientific">Chlorella ohadii</name>
    <dbReference type="NCBI Taxonomy" id="2649997"/>
    <lineage>
        <taxon>Eukaryota</taxon>
        <taxon>Viridiplantae</taxon>
        <taxon>Chlorophyta</taxon>
        <taxon>core chlorophytes</taxon>
        <taxon>Trebouxiophyceae</taxon>
        <taxon>Chlorellales</taxon>
        <taxon>Chlorellaceae</taxon>
        <taxon>Chlorella clade</taxon>
        <taxon>Chlorella</taxon>
    </lineage>
</organism>
<dbReference type="AlphaFoldDB" id="A0AAD5DQX9"/>
<evidence type="ECO:0000256" key="4">
    <source>
        <dbReference type="ARBA" id="ARBA00034521"/>
    </source>
</evidence>
<dbReference type="PANTHER" id="PTHR43675">
    <property type="entry name" value="ARSENITE METHYLTRANSFERASE"/>
    <property type="match status" value="1"/>
</dbReference>
<evidence type="ECO:0000256" key="2">
    <source>
        <dbReference type="ARBA" id="ARBA00022691"/>
    </source>
</evidence>
<comment type="caution">
    <text evidence="10">The sequence shown here is derived from an EMBL/GenBank/DDBJ whole genome shotgun (WGS) entry which is preliminary data.</text>
</comment>
<keyword evidence="2" id="KW-0949">S-adenosyl-L-methionine</keyword>
<comment type="catalytic activity">
    <reaction evidence="7">
        <text>arsenic triglutathione + 2 [thioredoxin]-dithiol + 2 S-adenosyl-L-methionine + H2O = dimethylarsinous acid + 2 [thioredoxin]-disulfide + 3 glutathione + 2 S-adenosyl-L-homocysteine + 2 H(+)</text>
        <dbReference type="Rhea" id="RHEA:69464"/>
        <dbReference type="Rhea" id="RHEA-COMP:10698"/>
        <dbReference type="Rhea" id="RHEA-COMP:10700"/>
        <dbReference type="ChEBI" id="CHEBI:15377"/>
        <dbReference type="ChEBI" id="CHEBI:15378"/>
        <dbReference type="ChEBI" id="CHEBI:23808"/>
        <dbReference type="ChEBI" id="CHEBI:29950"/>
        <dbReference type="ChEBI" id="CHEBI:50058"/>
        <dbReference type="ChEBI" id="CHEBI:57856"/>
        <dbReference type="ChEBI" id="CHEBI:57925"/>
        <dbReference type="ChEBI" id="CHEBI:59789"/>
        <dbReference type="ChEBI" id="CHEBI:183640"/>
        <dbReference type="EC" id="2.1.1.137"/>
    </reaction>
</comment>
<dbReference type="Gene3D" id="3.40.50.150">
    <property type="entry name" value="Vaccinia Virus protein VP39"/>
    <property type="match status" value="1"/>
</dbReference>
<evidence type="ECO:0000256" key="7">
    <source>
        <dbReference type="ARBA" id="ARBA00047943"/>
    </source>
</evidence>
<evidence type="ECO:0000256" key="6">
    <source>
        <dbReference type="ARBA" id="ARBA00047941"/>
    </source>
</evidence>
<name>A0AAD5DQX9_9CHLO</name>
<dbReference type="EC" id="2.1.1.137" evidence="4"/>
<evidence type="ECO:0000256" key="3">
    <source>
        <dbReference type="ARBA" id="ARBA00034487"/>
    </source>
</evidence>